<feature type="transmembrane region" description="Helical" evidence="1">
    <location>
        <begin position="71"/>
        <end position="93"/>
    </location>
</feature>
<dbReference type="AlphaFoldDB" id="A0A8K1FHW3"/>
<dbReference type="Proteomes" id="UP000794436">
    <property type="component" value="Unassembled WGS sequence"/>
</dbReference>
<protein>
    <submittedName>
        <fullName evidence="2">Uncharacterized protein</fullName>
    </submittedName>
</protein>
<accession>A0A8K1FHW3</accession>
<keyword evidence="1" id="KW-0812">Transmembrane</keyword>
<reference evidence="2" key="1">
    <citation type="submission" date="2019-03" db="EMBL/GenBank/DDBJ databases">
        <title>Long read genome sequence of the mycoparasitic Pythium oligandrum ATCC 38472 isolated from sugarbeet rhizosphere.</title>
        <authorList>
            <person name="Gaulin E."/>
        </authorList>
    </citation>
    <scope>NUCLEOTIDE SEQUENCE</scope>
    <source>
        <strain evidence="2">ATCC 38472_TT</strain>
    </source>
</reference>
<dbReference type="EMBL" id="SPLM01000110">
    <property type="protein sequence ID" value="TMW59158.1"/>
    <property type="molecule type" value="Genomic_DNA"/>
</dbReference>
<sequence>MCSTLVGIYFAYDDIMNICVFKYGLVDGQREMTPTSPTVLSFYNTYYRYTYGDQTNDYDALYFIDKPLVKITVYGMLFSVSAFLLRLVLAVVYKSYKGVLVKDVGAIWRTYQRNSAEVFMNTPVRANALIRSQQILSYRFGKAVFIRPFVYLEQNFYITRGKFRARPAIPFLTNEDAEVGADVDTKSYMLQGVFRDENSSKLQRAVSGRDVQIPLC</sequence>
<proteinExistence type="predicted"/>
<name>A0A8K1FHW3_PYTOL</name>
<comment type="caution">
    <text evidence="2">The sequence shown here is derived from an EMBL/GenBank/DDBJ whole genome shotgun (WGS) entry which is preliminary data.</text>
</comment>
<evidence type="ECO:0000256" key="1">
    <source>
        <dbReference type="SAM" id="Phobius"/>
    </source>
</evidence>
<evidence type="ECO:0000313" key="2">
    <source>
        <dbReference type="EMBL" id="TMW59158.1"/>
    </source>
</evidence>
<gene>
    <name evidence="2" type="ORF">Poli38472_007303</name>
</gene>
<keyword evidence="1" id="KW-0472">Membrane</keyword>
<keyword evidence="3" id="KW-1185">Reference proteome</keyword>
<evidence type="ECO:0000313" key="3">
    <source>
        <dbReference type="Proteomes" id="UP000794436"/>
    </source>
</evidence>
<organism evidence="2 3">
    <name type="scientific">Pythium oligandrum</name>
    <name type="common">Mycoparasitic fungus</name>
    <dbReference type="NCBI Taxonomy" id="41045"/>
    <lineage>
        <taxon>Eukaryota</taxon>
        <taxon>Sar</taxon>
        <taxon>Stramenopiles</taxon>
        <taxon>Oomycota</taxon>
        <taxon>Peronosporomycetes</taxon>
        <taxon>Pythiales</taxon>
        <taxon>Pythiaceae</taxon>
        <taxon>Pythium</taxon>
    </lineage>
</organism>
<keyword evidence="1" id="KW-1133">Transmembrane helix</keyword>